<dbReference type="GO" id="GO:0003700">
    <property type="term" value="F:DNA-binding transcription factor activity"/>
    <property type="evidence" value="ECO:0007669"/>
    <property type="project" value="InterPro"/>
</dbReference>
<evidence type="ECO:0000256" key="3">
    <source>
        <dbReference type="ARBA" id="ARBA00023163"/>
    </source>
</evidence>
<evidence type="ECO:0000256" key="2">
    <source>
        <dbReference type="ARBA" id="ARBA00023125"/>
    </source>
</evidence>
<dbReference type="Pfam" id="PF01022">
    <property type="entry name" value="HTH_5"/>
    <property type="match status" value="1"/>
</dbReference>
<dbReference type="KEGG" id="rlc:K227x_09650"/>
<dbReference type="NCBIfam" id="NF033788">
    <property type="entry name" value="HTH_metalloreg"/>
    <property type="match status" value="1"/>
</dbReference>
<keyword evidence="1" id="KW-0805">Transcription regulation</keyword>
<evidence type="ECO:0000256" key="1">
    <source>
        <dbReference type="ARBA" id="ARBA00023015"/>
    </source>
</evidence>
<accession>A0A517N621</accession>
<dbReference type="InterPro" id="IPR001845">
    <property type="entry name" value="HTH_ArsR_DNA-bd_dom"/>
</dbReference>
<dbReference type="Proteomes" id="UP000318538">
    <property type="component" value="Chromosome"/>
</dbReference>
<keyword evidence="3" id="KW-0804">Transcription</keyword>
<dbReference type="PANTHER" id="PTHR43132">
    <property type="entry name" value="ARSENICAL RESISTANCE OPERON REPRESSOR ARSR-RELATED"/>
    <property type="match status" value="1"/>
</dbReference>
<protein>
    <submittedName>
        <fullName evidence="5">Transcriptional repressor SdpR</fullName>
    </submittedName>
</protein>
<dbReference type="PANTHER" id="PTHR43132:SF6">
    <property type="entry name" value="HTH-TYPE TRANSCRIPTIONAL REPRESSOR CZRA"/>
    <property type="match status" value="1"/>
</dbReference>
<dbReference type="CDD" id="cd00090">
    <property type="entry name" value="HTH_ARSR"/>
    <property type="match status" value="1"/>
</dbReference>
<dbReference type="PROSITE" id="PS50987">
    <property type="entry name" value="HTH_ARSR_2"/>
    <property type="match status" value="1"/>
</dbReference>
<feature type="domain" description="HTH arsR-type" evidence="4">
    <location>
        <begin position="67"/>
        <end position="161"/>
    </location>
</feature>
<gene>
    <name evidence="5" type="primary">sdpR</name>
    <name evidence="5" type="ORF">K227x_09650</name>
</gene>
<dbReference type="AlphaFoldDB" id="A0A517N621"/>
<dbReference type="SUPFAM" id="SSF46785">
    <property type="entry name" value="Winged helix' DNA-binding domain"/>
    <property type="match status" value="1"/>
</dbReference>
<organism evidence="5 6">
    <name type="scientific">Rubripirellula lacrimiformis</name>
    <dbReference type="NCBI Taxonomy" id="1930273"/>
    <lineage>
        <taxon>Bacteria</taxon>
        <taxon>Pseudomonadati</taxon>
        <taxon>Planctomycetota</taxon>
        <taxon>Planctomycetia</taxon>
        <taxon>Pirellulales</taxon>
        <taxon>Pirellulaceae</taxon>
        <taxon>Rubripirellula</taxon>
    </lineage>
</organism>
<keyword evidence="6" id="KW-1185">Reference proteome</keyword>
<dbReference type="PRINTS" id="PR00778">
    <property type="entry name" value="HTHARSR"/>
</dbReference>
<dbReference type="InterPro" id="IPR051011">
    <property type="entry name" value="Metal_resp_trans_reg"/>
</dbReference>
<evidence type="ECO:0000313" key="6">
    <source>
        <dbReference type="Proteomes" id="UP000318538"/>
    </source>
</evidence>
<dbReference type="InterPro" id="IPR011991">
    <property type="entry name" value="ArsR-like_HTH"/>
</dbReference>
<dbReference type="SMART" id="SM00418">
    <property type="entry name" value="HTH_ARSR"/>
    <property type="match status" value="1"/>
</dbReference>
<name>A0A517N621_9BACT</name>
<dbReference type="Gene3D" id="1.10.10.10">
    <property type="entry name" value="Winged helix-like DNA-binding domain superfamily/Winged helix DNA-binding domain"/>
    <property type="match status" value="1"/>
</dbReference>
<reference evidence="5 6" key="1">
    <citation type="submission" date="2019-02" db="EMBL/GenBank/DDBJ databases">
        <title>Deep-cultivation of Planctomycetes and their phenomic and genomic characterization uncovers novel biology.</title>
        <authorList>
            <person name="Wiegand S."/>
            <person name="Jogler M."/>
            <person name="Boedeker C."/>
            <person name="Pinto D."/>
            <person name="Vollmers J."/>
            <person name="Rivas-Marin E."/>
            <person name="Kohn T."/>
            <person name="Peeters S.H."/>
            <person name="Heuer A."/>
            <person name="Rast P."/>
            <person name="Oberbeckmann S."/>
            <person name="Bunk B."/>
            <person name="Jeske O."/>
            <person name="Meyerdierks A."/>
            <person name="Storesund J.E."/>
            <person name="Kallscheuer N."/>
            <person name="Luecker S."/>
            <person name="Lage O.M."/>
            <person name="Pohl T."/>
            <person name="Merkel B.J."/>
            <person name="Hornburger P."/>
            <person name="Mueller R.-W."/>
            <person name="Bruemmer F."/>
            <person name="Labrenz M."/>
            <person name="Spormann A.M."/>
            <person name="Op den Camp H."/>
            <person name="Overmann J."/>
            <person name="Amann R."/>
            <person name="Jetten M.S.M."/>
            <person name="Mascher T."/>
            <person name="Medema M.H."/>
            <person name="Devos D.P."/>
            <person name="Kaster A.-K."/>
            <person name="Ovreas L."/>
            <person name="Rohde M."/>
            <person name="Galperin M.Y."/>
            <person name="Jogler C."/>
        </authorList>
    </citation>
    <scope>NUCLEOTIDE SEQUENCE [LARGE SCALE GENOMIC DNA]</scope>
    <source>
        <strain evidence="5 6">K22_7</strain>
    </source>
</reference>
<evidence type="ECO:0000313" key="5">
    <source>
        <dbReference type="EMBL" id="QDT02587.1"/>
    </source>
</evidence>
<dbReference type="InterPro" id="IPR036390">
    <property type="entry name" value="WH_DNA-bd_sf"/>
</dbReference>
<keyword evidence="2" id="KW-0238">DNA-binding</keyword>
<evidence type="ECO:0000259" key="4">
    <source>
        <dbReference type="PROSITE" id="PS50987"/>
    </source>
</evidence>
<dbReference type="GO" id="GO:0003677">
    <property type="term" value="F:DNA binding"/>
    <property type="evidence" value="ECO:0007669"/>
    <property type="project" value="UniProtKB-KW"/>
</dbReference>
<dbReference type="EMBL" id="CP036525">
    <property type="protein sequence ID" value="QDT02587.1"/>
    <property type="molecule type" value="Genomic_DNA"/>
</dbReference>
<proteinExistence type="predicted"/>
<dbReference type="InterPro" id="IPR036388">
    <property type="entry name" value="WH-like_DNA-bd_sf"/>
</dbReference>
<sequence length="173" mass="18522">MGCVDARGVALAVKRLLLVMRSFGLVACGLCDGVCGRAGRCPRGETMALASLMGRCRGTYHGWMSTPDAPDELQCAAYLKALADPLRLQIVRGLQAGPLSVSDIALLLEQEIGTVSHHLRVLFHAGVVTTQRDGKFIYYSLTTGLLPGRGSSQRSSLDFGCCRLELQPTTKSP</sequence>